<sequence>MGQKINPLGFRLGTTQKHHSFWFAQHKNYSEGLQEDKKIRNCIKNYIQKNRKKGSNRKIESEVITHNRKTDSGSSSEVITRIEIQKEIDTIHVIIHIGFPNLLKKKRSNRRIRERSTKGNSLRKPKT</sequence>
<accession>A0ACD6ANF5</accession>
<protein>
    <submittedName>
        <fullName evidence="1">Uncharacterized protein</fullName>
    </submittedName>
</protein>
<organism evidence="1 2">
    <name type="scientific">Avena sativa</name>
    <name type="common">Oat</name>
    <dbReference type="NCBI Taxonomy" id="4498"/>
    <lineage>
        <taxon>Eukaryota</taxon>
        <taxon>Viridiplantae</taxon>
        <taxon>Streptophyta</taxon>
        <taxon>Embryophyta</taxon>
        <taxon>Tracheophyta</taxon>
        <taxon>Spermatophyta</taxon>
        <taxon>Magnoliopsida</taxon>
        <taxon>Liliopsida</taxon>
        <taxon>Poales</taxon>
        <taxon>Poaceae</taxon>
        <taxon>BOP clade</taxon>
        <taxon>Pooideae</taxon>
        <taxon>Poodae</taxon>
        <taxon>Poeae</taxon>
        <taxon>Poeae Chloroplast Group 1 (Aveneae type)</taxon>
        <taxon>Aveninae</taxon>
        <taxon>Avena</taxon>
    </lineage>
</organism>
<dbReference type="EnsemblPlants" id="AVESA.00010b.r2.UnG1428070.1">
    <property type="protein sequence ID" value="AVESA.00010b.r2.UnG1428070.1.CDS.1"/>
    <property type="gene ID" value="AVESA.00010b.r2.UnG1428070"/>
</dbReference>
<keyword evidence="2" id="KW-1185">Reference proteome</keyword>
<name>A0ACD6ANF5_AVESA</name>
<reference evidence="1" key="1">
    <citation type="submission" date="2025-09" db="UniProtKB">
        <authorList>
            <consortium name="EnsemblPlants"/>
        </authorList>
    </citation>
    <scope>IDENTIFICATION</scope>
</reference>
<dbReference type="Proteomes" id="UP001732700">
    <property type="component" value="Unassembled WGS sequence"/>
</dbReference>
<evidence type="ECO:0000313" key="1">
    <source>
        <dbReference type="EnsemblPlants" id="AVESA.00010b.r2.UnG1428070.1.CDS.1"/>
    </source>
</evidence>
<evidence type="ECO:0000313" key="2">
    <source>
        <dbReference type="Proteomes" id="UP001732700"/>
    </source>
</evidence>
<proteinExistence type="predicted"/>